<reference evidence="3 4" key="1">
    <citation type="journal article" date="2018" name="Proc. Natl. Acad. Sci. U.S.A.">
        <title>Draft genome sequence of Camellia sinensis var. sinensis provides insights into the evolution of the tea genome and tea quality.</title>
        <authorList>
            <person name="Wei C."/>
            <person name="Yang H."/>
            <person name="Wang S."/>
            <person name="Zhao J."/>
            <person name="Liu C."/>
            <person name="Gao L."/>
            <person name="Xia E."/>
            <person name="Lu Y."/>
            <person name="Tai Y."/>
            <person name="She G."/>
            <person name="Sun J."/>
            <person name="Cao H."/>
            <person name="Tong W."/>
            <person name="Gao Q."/>
            <person name="Li Y."/>
            <person name="Deng W."/>
            <person name="Jiang X."/>
            <person name="Wang W."/>
            <person name="Chen Q."/>
            <person name="Zhang S."/>
            <person name="Li H."/>
            <person name="Wu J."/>
            <person name="Wang P."/>
            <person name="Li P."/>
            <person name="Shi C."/>
            <person name="Zheng F."/>
            <person name="Jian J."/>
            <person name="Huang B."/>
            <person name="Shan D."/>
            <person name="Shi M."/>
            <person name="Fang C."/>
            <person name="Yue Y."/>
            <person name="Li F."/>
            <person name="Li D."/>
            <person name="Wei S."/>
            <person name="Han B."/>
            <person name="Jiang C."/>
            <person name="Yin Y."/>
            <person name="Xia T."/>
            <person name="Zhang Z."/>
            <person name="Bennetzen J.L."/>
            <person name="Zhao S."/>
            <person name="Wan X."/>
        </authorList>
    </citation>
    <scope>NUCLEOTIDE SEQUENCE [LARGE SCALE GENOMIC DNA]</scope>
    <source>
        <strain evidence="4">cv. Shuchazao</strain>
        <tissue evidence="3">Leaf</tissue>
    </source>
</reference>
<proteinExistence type="predicted"/>
<dbReference type="Proteomes" id="UP000306102">
    <property type="component" value="Unassembled WGS sequence"/>
</dbReference>
<evidence type="ECO:0000256" key="2">
    <source>
        <dbReference type="SAM" id="Phobius"/>
    </source>
</evidence>
<accession>A0A4S4EQJ0</accession>
<feature type="region of interest" description="Disordered" evidence="1">
    <location>
        <begin position="143"/>
        <end position="178"/>
    </location>
</feature>
<evidence type="ECO:0000256" key="1">
    <source>
        <dbReference type="SAM" id="MobiDB-lite"/>
    </source>
</evidence>
<evidence type="ECO:0000313" key="4">
    <source>
        <dbReference type="Proteomes" id="UP000306102"/>
    </source>
</evidence>
<feature type="compositionally biased region" description="Basic and acidic residues" evidence="1">
    <location>
        <begin position="160"/>
        <end position="174"/>
    </location>
</feature>
<dbReference type="EMBL" id="SDRB02002686">
    <property type="protein sequence ID" value="THG19033.1"/>
    <property type="molecule type" value="Genomic_DNA"/>
</dbReference>
<feature type="transmembrane region" description="Helical" evidence="2">
    <location>
        <begin position="324"/>
        <end position="350"/>
    </location>
</feature>
<protein>
    <submittedName>
        <fullName evidence="3">Uncharacterized protein</fullName>
    </submittedName>
</protein>
<gene>
    <name evidence="3" type="ORF">TEA_008384</name>
</gene>
<keyword evidence="2" id="KW-0812">Transmembrane</keyword>
<name>A0A4S4EQJ0_CAMSN</name>
<feature type="region of interest" description="Disordered" evidence="1">
    <location>
        <begin position="64"/>
        <end position="92"/>
    </location>
</feature>
<dbReference type="AlphaFoldDB" id="A0A4S4EQJ0"/>
<dbReference type="PANTHER" id="PTHR35985">
    <property type="entry name" value="OS07G0675200 PROTEIN"/>
    <property type="match status" value="1"/>
</dbReference>
<keyword evidence="4" id="KW-1185">Reference proteome</keyword>
<dbReference type="STRING" id="542762.A0A4S4EQJ0"/>
<keyword evidence="2" id="KW-1133">Transmembrane helix</keyword>
<sequence>MESRLAATARVSFRAFSGSVSRHQFLPRGLATAFIPTRHIADPAIHSSEASDIHGTTALPTRRVADPAVHSEAHERSDAEEAITAQKQTEHKHIKENDPFATVKPPYASSPKLESTGVNQPIDPIIQQKRRQTTTIGRAPVEDVSCTGLDGTPWPEEEKEDRRRQEGEYKEYNSHHKASPLSEIEVVDTRKPITRATDGTADSHADFLNASDEVVLWREEQLDTAEDSLRRAMEMWKQSEIRGIPDSPHGRVLRALRESISISIWKIQFDLLQLGDFDFEALSLDFEAPPPPPPPSPSASSTKVSTTVYNLDFDVEVLSLSLKIFITLILFLGFTILNLLLGFGSTLLLLDLPHAFSGDSFGHEDASIVAEIDVNALICSSIPNGSNPHSSRMPFSGNTSSSSVGLIFLQTGSASLSDVQLSSQSTAPLSISMISTRQGGEVRRTSKSKT</sequence>
<keyword evidence="2" id="KW-0472">Membrane</keyword>
<organism evidence="3 4">
    <name type="scientific">Camellia sinensis var. sinensis</name>
    <name type="common">China tea</name>
    <dbReference type="NCBI Taxonomy" id="542762"/>
    <lineage>
        <taxon>Eukaryota</taxon>
        <taxon>Viridiplantae</taxon>
        <taxon>Streptophyta</taxon>
        <taxon>Embryophyta</taxon>
        <taxon>Tracheophyta</taxon>
        <taxon>Spermatophyta</taxon>
        <taxon>Magnoliopsida</taxon>
        <taxon>eudicotyledons</taxon>
        <taxon>Gunneridae</taxon>
        <taxon>Pentapetalae</taxon>
        <taxon>asterids</taxon>
        <taxon>Ericales</taxon>
        <taxon>Theaceae</taxon>
        <taxon>Camellia</taxon>
    </lineage>
</organism>
<comment type="caution">
    <text evidence="3">The sequence shown here is derived from an EMBL/GenBank/DDBJ whole genome shotgun (WGS) entry which is preliminary data.</text>
</comment>
<feature type="compositionally biased region" description="Basic and acidic residues" evidence="1">
    <location>
        <begin position="64"/>
        <end position="79"/>
    </location>
</feature>
<evidence type="ECO:0000313" key="3">
    <source>
        <dbReference type="EMBL" id="THG19033.1"/>
    </source>
</evidence>
<dbReference type="PANTHER" id="PTHR35985:SF1">
    <property type="entry name" value="OS07G0675200 PROTEIN"/>
    <property type="match status" value="1"/>
</dbReference>